<comment type="caution">
    <text evidence="3">The sequence shown here is derived from an EMBL/GenBank/DDBJ whole genome shotgun (WGS) entry which is preliminary data.</text>
</comment>
<evidence type="ECO:0000256" key="1">
    <source>
        <dbReference type="SAM" id="Phobius"/>
    </source>
</evidence>
<feature type="transmembrane region" description="Helical" evidence="1">
    <location>
        <begin position="58"/>
        <end position="77"/>
    </location>
</feature>
<evidence type="ECO:0000313" key="4">
    <source>
        <dbReference type="Proteomes" id="UP000316196"/>
    </source>
</evidence>
<name>A0A542ZB45_9ACTN</name>
<dbReference type="Proteomes" id="UP000316196">
    <property type="component" value="Unassembled WGS sequence"/>
</dbReference>
<keyword evidence="1" id="KW-1133">Transmembrane helix</keyword>
<dbReference type="EMBL" id="VFOR01000002">
    <property type="protein sequence ID" value="TQL57563.1"/>
    <property type="molecule type" value="Genomic_DNA"/>
</dbReference>
<protein>
    <submittedName>
        <fullName evidence="3">PH (Pleckstrin Homology) domain-containing protein</fullName>
    </submittedName>
</protein>
<feature type="transmembrane region" description="Helical" evidence="1">
    <location>
        <begin position="23"/>
        <end position="46"/>
    </location>
</feature>
<dbReference type="OrthoDB" id="3824918at2"/>
<keyword evidence="1" id="KW-0812">Transmembrane</keyword>
<dbReference type="Pfam" id="PF10756">
    <property type="entry name" value="bPH_6"/>
    <property type="match status" value="1"/>
</dbReference>
<keyword evidence="1" id="KW-0472">Membrane</keyword>
<dbReference type="AlphaFoldDB" id="A0A542ZB45"/>
<proteinExistence type="predicted"/>
<accession>A0A542ZB45</accession>
<feature type="domain" description="Low molecular weight protein antigen 6 PH" evidence="2">
    <location>
        <begin position="79"/>
        <end position="150"/>
    </location>
</feature>
<evidence type="ECO:0000259" key="2">
    <source>
        <dbReference type="Pfam" id="PF10756"/>
    </source>
</evidence>
<organism evidence="3 4">
    <name type="scientific">Propioniferax innocua</name>
    <dbReference type="NCBI Taxonomy" id="1753"/>
    <lineage>
        <taxon>Bacteria</taxon>
        <taxon>Bacillati</taxon>
        <taxon>Actinomycetota</taxon>
        <taxon>Actinomycetes</taxon>
        <taxon>Propionibacteriales</taxon>
        <taxon>Propionibacteriaceae</taxon>
        <taxon>Propioniferax</taxon>
    </lineage>
</organism>
<sequence>MSGEWDITPLRGFTTRTYQPRVLLWWVVGFSLLLVAGAIAGWVFLGADVRARFTPRQVVFLATLVLGMVAAMLLMALSSVTLNEYGIVVRNGVVTHRWAWYQIDGVRFRDGDPWASALFDTPDGIVRRSLMGIQRTDGERAAAAVVDIRERLQASRQQ</sequence>
<evidence type="ECO:0000313" key="3">
    <source>
        <dbReference type="EMBL" id="TQL57563.1"/>
    </source>
</evidence>
<gene>
    <name evidence="3" type="ORF">FB460_1396</name>
</gene>
<dbReference type="RefSeq" id="WP_142093430.1">
    <property type="nucleotide sequence ID" value="NZ_BAAAMD010000003.1"/>
</dbReference>
<dbReference type="InterPro" id="IPR019692">
    <property type="entry name" value="CFP-6_PH"/>
</dbReference>
<reference evidence="3 4" key="1">
    <citation type="submission" date="2019-06" db="EMBL/GenBank/DDBJ databases">
        <title>Sequencing the genomes of 1000 actinobacteria strains.</title>
        <authorList>
            <person name="Klenk H.-P."/>
        </authorList>
    </citation>
    <scope>NUCLEOTIDE SEQUENCE [LARGE SCALE GENOMIC DNA]</scope>
    <source>
        <strain evidence="3 4">DSM 8251</strain>
    </source>
</reference>
<keyword evidence="4" id="KW-1185">Reference proteome</keyword>